<name>A0A0S4JPF1_BODSA</name>
<evidence type="ECO:0000256" key="2">
    <source>
        <dbReference type="ARBA" id="ARBA00022483"/>
    </source>
</evidence>
<proteinExistence type="inferred from homology"/>
<feature type="domain" description="Exocyst complex component Sec8 N-terminal" evidence="5">
    <location>
        <begin position="292"/>
        <end position="382"/>
    </location>
</feature>
<dbReference type="GO" id="GO:0090522">
    <property type="term" value="P:vesicle tethering involved in exocytosis"/>
    <property type="evidence" value="ECO:0007669"/>
    <property type="project" value="UniProtKB-UniRule"/>
</dbReference>
<feature type="non-terminal residue" evidence="6">
    <location>
        <position position="402"/>
    </location>
</feature>
<dbReference type="PANTHER" id="PTHR14146">
    <property type="entry name" value="EXOCYST COMPLEX COMPONENT 4"/>
    <property type="match status" value="1"/>
</dbReference>
<dbReference type="InterPro" id="IPR007191">
    <property type="entry name" value="Sec8_exocyst_N"/>
</dbReference>
<dbReference type="GO" id="GO:0006612">
    <property type="term" value="P:protein targeting to membrane"/>
    <property type="evidence" value="ECO:0007669"/>
    <property type="project" value="UniProtKB-UniRule"/>
</dbReference>
<dbReference type="OrthoDB" id="272977at2759"/>
<evidence type="ECO:0000259" key="5">
    <source>
        <dbReference type="Pfam" id="PF04048"/>
    </source>
</evidence>
<comment type="similarity">
    <text evidence="3">Belongs to the SEC8 family.</text>
</comment>
<dbReference type="PANTHER" id="PTHR14146:SF0">
    <property type="entry name" value="EXOCYST COMPLEX COMPONENT 4"/>
    <property type="match status" value="1"/>
</dbReference>
<dbReference type="GO" id="GO:0006893">
    <property type="term" value="P:Golgi to plasma membrane transport"/>
    <property type="evidence" value="ECO:0007669"/>
    <property type="project" value="TreeGrafter"/>
</dbReference>
<dbReference type="AlphaFoldDB" id="A0A0S4JPF1"/>
<protein>
    <recommendedName>
        <fullName evidence="3">Exocyst complex component Sec8</fullName>
    </recommendedName>
</protein>
<dbReference type="EMBL" id="CYKH01001880">
    <property type="protein sequence ID" value="CUG90961.1"/>
    <property type="molecule type" value="Genomic_DNA"/>
</dbReference>
<sequence>MSWRYNGAGGGGGAAPPKPGGVAGGGGGALNLAALGQRTVAAAAPPRPGSVGGNILGGRAPMASSTSILSSGGGGLSAFSLKPTAVASKQPLPPPAAHDDDDEEEEEEDEYSEAEDHEDSPPLKPTVAPAKSTAKGGAAGGQFSFLARAAEHIAAPAARGGVKTAVQASATVKPSFGAGLQPVASRNVSGPASMKTLMSGGAAAVRLSAVAAAAAAAAAQKEQEEEEDEEEEEEEMTDTDREFLHQTKLLFREDVHDRTLLEDDMIPFSQMVAILTNEDGSDAMEDVIEEHLEPYYALEEKAEDLLGEYILQHYEHFSENINYFSQLLVSLTSTEDTLATLKRDVLVSSDSLETQASQLETLGARAARSVVMKTMLDRVVKLLPYGRDASTFMRQQRYISAV</sequence>
<dbReference type="InterPro" id="IPR039682">
    <property type="entry name" value="Sec8/EXOC4"/>
</dbReference>
<keyword evidence="3" id="KW-0653">Protein transport</keyword>
<dbReference type="VEuPathDB" id="TriTrypDB:BSAL_29470"/>
<feature type="compositionally biased region" description="Acidic residues" evidence="4">
    <location>
        <begin position="99"/>
        <end position="118"/>
    </location>
</feature>
<accession>A0A0S4JPF1</accession>
<evidence type="ECO:0000256" key="1">
    <source>
        <dbReference type="ARBA" id="ARBA00022448"/>
    </source>
</evidence>
<evidence type="ECO:0000256" key="4">
    <source>
        <dbReference type="SAM" id="MobiDB-lite"/>
    </source>
</evidence>
<keyword evidence="2 3" id="KW-0268">Exocytosis</keyword>
<dbReference type="GO" id="GO:0006904">
    <property type="term" value="P:vesicle docking involved in exocytosis"/>
    <property type="evidence" value="ECO:0007669"/>
    <property type="project" value="InterPro"/>
</dbReference>
<comment type="function">
    <text evidence="3">Component of the exocyst complex involved in the docking of exocytic vesicles with fusion sites on the plasma membrane.</text>
</comment>
<feature type="region of interest" description="Disordered" evidence="4">
    <location>
        <begin position="86"/>
        <end position="137"/>
    </location>
</feature>
<evidence type="ECO:0000256" key="3">
    <source>
        <dbReference type="RuleBase" id="RU367079"/>
    </source>
</evidence>
<evidence type="ECO:0000313" key="7">
    <source>
        <dbReference type="Proteomes" id="UP000051952"/>
    </source>
</evidence>
<reference evidence="7" key="1">
    <citation type="submission" date="2015-09" db="EMBL/GenBank/DDBJ databases">
        <authorList>
            <consortium name="Pathogen Informatics"/>
        </authorList>
    </citation>
    <scope>NUCLEOTIDE SEQUENCE [LARGE SCALE GENOMIC DNA]</scope>
    <source>
        <strain evidence="7">Lake Konstanz</strain>
    </source>
</reference>
<feature type="region of interest" description="Disordered" evidence="4">
    <location>
        <begin position="1"/>
        <end position="30"/>
    </location>
</feature>
<feature type="region of interest" description="Disordered" evidence="4">
    <location>
        <begin position="216"/>
        <end position="241"/>
    </location>
</feature>
<keyword evidence="7" id="KW-1185">Reference proteome</keyword>
<dbReference type="GO" id="GO:0015031">
    <property type="term" value="P:protein transport"/>
    <property type="evidence" value="ECO:0007669"/>
    <property type="project" value="UniProtKB-KW"/>
</dbReference>
<organism evidence="6 7">
    <name type="scientific">Bodo saltans</name>
    <name type="common">Flagellated protozoan</name>
    <dbReference type="NCBI Taxonomy" id="75058"/>
    <lineage>
        <taxon>Eukaryota</taxon>
        <taxon>Discoba</taxon>
        <taxon>Euglenozoa</taxon>
        <taxon>Kinetoplastea</taxon>
        <taxon>Metakinetoplastina</taxon>
        <taxon>Eubodonida</taxon>
        <taxon>Bodonidae</taxon>
        <taxon>Bodo</taxon>
    </lineage>
</organism>
<dbReference type="GO" id="GO:0000145">
    <property type="term" value="C:exocyst"/>
    <property type="evidence" value="ECO:0007669"/>
    <property type="project" value="UniProtKB-UniRule"/>
</dbReference>
<dbReference type="Pfam" id="PF04048">
    <property type="entry name" value="Sec8_N"/>
    <property type="match status" value="1"/>
</dbReference>
<dbReference type="Proteomes" id="UP000051952">
    <property type="component" value="Unassembled WGS sequence"/>
</dbReference>
<keyword evidence="1 3" id="KW-0813">Transport</keyword>
<feature type="compositionally biased region" description="Acidic residues" evidence="4">
    <location>
        <begin position="223"/>
        <end position="237"/>
    </location>
</feature>
<evidence type="ECO:0000313" key="6">
    <source>
        <dbReference type="EMBL" id="CUG90961.1"/>
    </source>
</evidence>
<gene>
    <name evidence="6" type="ORF">BSAL_29470</name>
</gene>